<keyword evidence="7 11" id="KW-0067">ATP-binding</keyword>
<dbReference type="SMART" id="SM00220">
    <property type="entry name" value="S_TKc"/>
    <property type="match status" value="1"/>
</dbReference>
<dbReference type="InterPro" id="IPR008271">
    <property type="entry name" value="Ser/Thr_kinase_AS"/>
</dbReference>
<evidence type="ECO:0000256" key="5">
    <source>
        <dbReference type="ARBA" id="ARBA00022741"/>
    </source>
</evidence>
<evidence type="ECO:0000256" key="1">
    <source>
        <dbReference type="ARBA" id="ARBA00008867"/>
    </source>
</evidence>
<dbReference type="FunFam" id="1.10.510.10:FF:000624">
    <property type="entry name" value="Mitogen-activated protein kinase"/>
    <property type="match status" value="1"/>
</dbReference>
<comment type="similarity">
    <text evidence="1">Belongs to the protein kinase superfamily. CMGC Ser/Thr protein kinase family. MNB/DYRK subfamily.</text>
</comment>
<dbReference type="EC" id="2.7.12.1" evidence="2"/>
<dbReference type="PROSITE" id="PS00107">
    <property type="entry name" value="PROTEIN_KINASE_ATP"/>
    <property type="match status" value="1"/>
</dbReference>
<evidence type="ECO:0000256" key="8">
    <source>
        <dbReference type="ARBA" id="ARBA00049003"/>
    </source>
</evidence>
<evidence type="ECO:0000256" key="3">
    <source>
        <dbReference type="ARBA" id="ARBA00022527"/>
    </source>
</evidence>
<dbReference type="EMBL" id="MPUH01000094">
    <property type="protein sequence ID" value="OMJ90850.1"/>
    <property type="molecule type" value="Genomic_DNA"/>
</dbReference>
<dbReference type="OrthoDB" id="9332038at2759"/>
<dbReference type="Proteomes" id="UP000187209">
    <property type="component" value="Unassembled WGS sequence"/>
</dbReference>
<evidence type="ECO:0000256" key="11">
    <source>
        <dbReference type="PROSITE-ProRule" id="PRU10141"/>
    </source>
</evidence>
<feature type="domain" description="Protein kinase" evidence="13">
    <location>
        <begin position="196"/>
        <end position="491"/>
    </location>
</feature>
<dbReference type="InterPro" id="IPR017441">
    <property type="entry name" value="Protein_kinase_ATP_BS"/>
</dbReference>
<evidence type="ECO:0000256" key="7">
    <source>
        <dbReference type="ARBA" id="ARBA00022840"/>
    </source>
</evidence>
<evidence type="ECO:0000256" key="4">
    <source>
        <dbReference type="ARBA" id="ARBA00022679"/>
    </source>
</evidence>
<gene>
    <name evidence="14" type="ORF">SteCoe_6721</name>
</gene>
<dbReference type="GO" id="GO:0005524">
    <property type="term" value="F:ATP binding"/>
    <property type="evidence" value="ECO:0007669"/>
    <property type="project" value="UniProtKB-UniRule"/>
</dbReference>
<keyword evidence="4" id="KW-0808">Transferase</keyword>
<dbReference type="InterPro" id="IPR000719">
    <property type="entry name" value="Prot_kinase_dom"/>
</dbReference>
<comment type="catalytic activity">
    <reaction evidence="10">
        <text>L-tyrosyl-[protein] + ATP = O-phospho-L-tyrosyl-[protein] + ADP + H(+)</text>
        <dbReference type="Rhea" id="RHEA:10596"/>
        <dbReference type="Rhea" id="RHEA-COMP:10136"/>
        <dbReference type="Rhea" id="RHEA-COMP:20101"/>
        <dbReference type="ChEBI" id="CHEBI:15378"/>
        <dbReference type="ChEBI" id="CHEBI:30616"/>
        <dbReference type="ChEBI" id="CHEBI:46858"/>
        <dbReference type="ChEBI" id="CHEBI:61978"/>
        <dbReference type="ChEBI" id="CHEBI:456216"/>
        <dbReference type="EC" id="2.7.12.1"/>
    </reaction>
</comment>
<comment type="catalytic activity">
    <reaction evidence="8">
        <text>L-seryl-[protein] + ATP = O-phospho-L-seryl-[protein] + ADP + H(+)</text>
        <dbReference type="Rhea" id="RHEA:17989"/>
        <dbReference type="Rhea" id="RHEA-COMP:9863"/>
        <dbReference type="Rhea" id="RHEA-COMP:11604"/>
        <dbReference type="ChEBI" id="CHEBI:15378"/>
        <dbReference type="ChEBI" id="CHEBI:29999"/>
        <dbReference type="ChEBI" id="CHEBI:30616"/>
        <dbReference type="ChEBI" id="CHEBI:83421"/>
        <dbReference type="ChEBI" id="CHEBI:456216"/>
        <dbReference type="EC" id="2.7.12.1"/>
    </reaction>
</comment>
<dbReference type="InterPro" id="IPR042521">
    <property type="entry name" value="DYRK"/>
</dbReference>
<feature type="region of interest" description="Disordered" evidence="12">
    <location>
        <begin position="66"/>
        <end position="100"/>
    </location>
</feature>
<evidence type="ECO:0000256" key="12">
    <source>
        <dbReference type="SAM" id="MobiDB-lite"/>
    </source>
</evidence>
<accession>A0A1R2CPF7</accession>
<protein>
    <recommendedName>
        <fullName evidence="2">dual-specificity kinase</fullName>
        <ecNumber evidence="2">2.7.12.1</ecNumber>
    </recommendedName>
</protein>
<sequence>MLSSLDYSYKITNVTQEGPAAKTPKAKRIILRTSSKKTQNRPRSKKSLLKITIDPMPTRVSLKINRSTKISSAHSSSKNTSTKFKIQSPASNTRKNSSRLLTTGSNRSFKLSLSPKHGHLIPEKIEFPMKPTKALILLKNELTNYEQGEILKYSEIYYVGKIDNKLKPRADQENYGFDDKHADYLLVKNDHIAYRYEILELLGKGSFGQVCECYDHKKKENIALKIIKNKSKFHQQATIEVRVLHEMRESDPEDLKNIIRMKNYFSFRSHICITFELVSINLYEFLRLNNFKGLSLPLIKCFARQILTALEYIRSLQIVHCDLKPENVLLINPKKAGIKLIDFGSSCFISERLHTYIQSRFYRAPEIMLGIPYTPAIDMWSLGCILAELYTGQPLWPGESEKDQFLYIVSFLGMPPSEMLLNACRKNLFIEGGQLKSCQLSDGKNIFPGMNSLQVSLKTSDNDFLDFLLRCFEWNPEKRLTPTEGLNHPWALIPKPSKSKFLR</sequence>
<organism evidence="14 15">
    <name type="scientific">Stentor coeruleus</name>
    <dbReference type="NCBI Taxonomy" id="5963"/>
    <lineage>
        <taxon>Eukaryota</taxon>
        <taxon>Sar</taxon>
        <taxon>Alveolata</taxon>
        <taxon>Ciliophora</taxon>
        <taxon>Postciliodesmatophora</taxon>
        <taxon>Heterotrichea</taxon>
        <taxon>Heterotrichida</taxon>
        <taxon>Stentoridae</taxon>
        <taxon>Stentor</taxon>
    </lineage>
</organism>
<keyword evidence="15" id="KW-1185">Reference proteome</keyword>
<evidence type="ECO:0000256" key="2">
    <source>
        <dbReference type="ARBA" id="ARBA00013203"/>
    </source>
</evidence>
<feature type="binding site" evidence="11">
    <location>
        <position position="225"/>
    </location>
    <ligand>
        <name>ATP</name>
        <dbReference type="ChEBI" id="CHEBI:30616"/>
    </ligand>
</feature>
<dbReference type="Gene3D" id="3.30.10.30">
    <property type="entry name" value="DYRK"/>
    <property type="match status" value="1"/>
</dbReference>
<evidence type="ECO:0000259" key="13">
    <source>
        <dbReference type="PROSITE" id="PS50011"/>
    </source>
</evidence>
<dbReference type="Pfam" id="PF00069">
    <property type="entry name" value="Pkinase"/>
    <property type="match status" value="1"/>
</dbReference>
<evidence type="ECO:0000256" key="10">
    <source>
        <dbReference type="ARBA" id="ARBA00051680"/>
    </source>
</evidence>
<dbReference type="PROSITE" id="PS50011">
    <property type="entry name" value="PROTEIN_KINASE_DOM"/>
    <property type="match status" value="1"/>
</dbReference>
<dbReference type="Gene3D" id="3.30.200.20">
    <property type="entry name" value="Phosphorylase Kinase, domain 1"/>
    <property type="match status" value="1"/>
</dbReference>
<dbReference type="InterPro" id="IPR050494">
    <property type="entry name" value="Ser_Thr_dual-spec_kinase"/>
</dbReference>
<dbReference type="Gene3D" id="1.10.510.10">
    <property type="entry name" value="Transferase(Phosphotransferase) domain 1"/>
    <property type="match status" value="1"/>
</dbReference>
<proteinExistence type="inferred from homology"/>
<comment type="caution">
    <text evidence="14">The sequence shown here is derived from an EMBL/GenBank/DDBJ whole genome shotgun (WGS) entry which is preliminary data.</text>
</comment>
<evidence type="ECO:0000256" key="6">
    <source>
        <dbReference type="ARBA" id="ARBA00022777"/>
    </source>
</evidence>
<evidence type="ECO:0000256" key="9">
    <source>
        <dbReference type="ARBA" id="ARBA00049308"/>
    </source>
</evidence>
<dbReference type="InterPro" id="IPR011009">
    <property type="entry name" value="Kinase-like_dom_sf"/>
</dbReference>
<dbReference type="CDD" id="cd14210">
    <property type="entry name" value="PKc_DYRK"/>
    <property type="match status" value="1"/>
</dbReference>
<keyword evidence="5 11" id="KW-0547">Nucleotide-binding</keyword>
<dbReference type="GO" id="GO:0004674">
    <property type="term" value="F:protein serine/threonine kinase activity"/>
    <property type="evidence" value="ECO:0007669"/>
    <property type="project" value="UniProtKB-KW"/>
</dbReference>
<dbReference type="PANTHER" id="PTHR24058:SF22">
    <property type="entry name" value="DUAL SPECIFICITY TYROSINE-PHOSPHORYLATION-REGULATED KINASE 4"/>
    <property type="match status" value="1"/>
</dbReference>
<dbReference type="SUPFAM" id="SSF56112">
    <property type="entry name" value="Protein kinase-like (PK-like)"/>
    <property type="match status" value="1"/>
</dbReference>
<feature type="compositionally biased region" description="Polar residues" evidence="12">
    <location>
        <begin position="84"/>
        <end position="100"/>
    </location>
</feature>
<dbReference type="PANTHER" id="PTHR24058">
    <property type="entry name" value="DUAL SPECIFICITY PROTEIN KINASE"/>
    <property type="match status" value="1"/>
</dbReference>
<keyword evidence="3" id="KW-0723">Serine/threonine-protein kinase</keyword>
<evidence type="ECO:0000313" key="15">
    <source>
        <dbReference type="Proteomes" id="UP000187209"/>
    </source>
</evidence>
<reference evidence="14 15" key="1">
    <citation type="submission" date="2016-11" db="EMBL/GenBank/DDBJ databases">
        <title>The macronuclear genome of Stentor coeruleus: a giant cell with tiny introns.</title>
        <authorList>
            <person name="Slabodnick M."/>
            <person name="Ruby J.G."/>
            <person name="Reiff S.B."/>
            <person name="Swart E.C."/>
            <person name="Gosai S."/>
            <person name="Prabakaran S."/>
            <person name="Witkowska E."/>
            <person name="Larue G.E."/>
            <person name="Fisher S."/>
            <person name="Freeman R.M."/>
            <person name="Gunawardena J."/>
            <person name="Chu W."/>
            <person name="Stover N.A."/>
            <person name="Gregory B.D."/>
            <person name="Nowacki M."/>
            <person name="Derisi J."/>
            <person name="Roy S.W."/>
            <person name="Marshall W.F."/>
            <person name="Sood P."/>
        </authorList>
    </citation>
    <scope>NUCLEOTIDE SEQUENCE [LARGE SCALE GENOMIC DNA]</scope>
    <source>
        <strain evidence="14">WM001</strain>
    </source>
</reference>
<dbReference type="GO" id="GO:0004712">
    <property type="term" value="F:protein serine/threonine/tyrosine kinase activity"/>
    <property type="evidence" value="ECO:0007669"/>
    <property type="project" value="UniProtKB-EC"/>
</dbReference>
<feature type="compositionally biased region" description="Low complexity" evidence="12">
    <location>
        <begin position="67"/>
        <end position="83"/>
    </location>
</feature>
<evidence type="ECO:0000313" key="14">
    <source>
        <dbReference type="EMBL" id="OMJ90850.1"/>
    </source>
</evidence>
<dbReference type="GO" id="GO:0005737">
    <property type="term" value="C:cytoplasm"/>
    <property type="evidence" value="ECO:0007669"/>
    <property type="project" value="TreeGrafter"/>
</dbReference>
<dbReference type="GO" id="GO:0005856">
    <property type="term" value="C:cytoskeleton"/>
    <property type="evidence" value="ECO:0007669"/>
    <property type="project" value="TreeGrafter"/>
</dbReference>
<dbReference type="AlphaFoldDB" id="A0A1R2CPF7"/>
<name>A0A1R2CPF7_9CILI</name>
<comment type="catalytic activity">
    <reaction evidence="9">
        <text>L-threonyl-[protein] + ATP = O-phospho-L-threonyl-[protein] + ADP + H(+)</text>
        <dbReference type="Rhea" id="RHEA:46608"/>
        <dbReference type="Rhea" id="RHEA-COMP:11060"/>
        <dbReference type="Rhea" id="RHEA-COMP:11605"/>
        <dbReference type="ChEBI" id="CHEBI:15378"/>
        <dbReference type="ChEBI" id="CHEBI:30013"/>
        <dbReference type="ChEBI" id="CHEBI:30616"/>
        <dbReference type="ChEBI" id="CHEBI:61977"/>
        <dbReference type="ChEBI" id="CHEBI:456216"/>
        <dbReference type="EC" id="2.7.12.1"/>
    </reaction>
</comment>
<dbReference type="PROSITE" id="PS00108">
    <property type="entry name" value="PROTEIN_KINASE_ST"/>
    <property type="match status" value="1"/>
</dbReference>
<keyword evidence="6" id="KW-0418">Kinase</keyword>